<organism evidence="2 3">
    <name type="scientific">Mycolicibacterium helvum</name>
    <dbReference type="NCBI Taxonomy" id="1534349"/>
    <lineage>
        <taxon>Bacteria</taxon>
        <taxon>Bacillati</taxon>
        <taxon>Actinomycetota</taxon>
        <taxon>Actinomycetes</taxon>
        <taxon>Mycobacteriales</taxon>
        <taxon>Mycobacteriaceae</taxon>
        <taxon>Mycolicibacterium</taxon>
    </lineage>
</organism>
<dbReference type="EMBL" id="AP022596">
    <property type="protein sequence ID" value="BBY62018.1"/>
    <property type="molecule type" value="Genomic_DNA"/>
</dbReference>
<keyword evidence="3" id="KW-1185">Reference proteome</keyword>
<dbReference type="AlphaFoldDB" id="A0A7I7SYY6"/>
<evidence type="ECO:0000256" key="1">
    <source>
        <dbReference type="SAM" id="MobiDB-lite"/>
    </source>
</evidence>
<reference evidence="2 3" key="1">
    <citation type="journal article" date="2019" name="Emerg. Microbes Infect.">
        <title>Comprehensive subspecies identification of 175 nontuberculous mycobacteria species based on 7547 genomic profiles.</title>
        <authorList>
            <person name="Matsumoto Y."/>
            <person name="Kinjo T."/>
            <person name="Motooka D."/>
            <person name="Nabeya D."/>
            <person name="Jung N."/>
            <person name="Uechi K."/>
            <person name="Horii T."/>
            <person name="Iida T."/>
            <person name="Fujita J."/>
            <person name="Nakamura S."/>
        </authorList>
    </citation>
    <scope>NUCLEOTIDE SEQUENCE [LARGE SCALE GENOMIC DNA]</scope>
    <source>
        <strain evidence="2 3">JCM 30396</strain>
    </source>
</reference>
<gene>
    <name evidence="2" type="ORF">MHEL_02610</name>
</gene>
<dbReference type="Proteomes" id="UP000467148">
    <property type="component" value="Chromosome"/>
</dbReference>
<protein>
    <submittedName>
        <fullName evidence="2">Uncharacterized protein</fullName>
    </submittedName>
</protein>
<sequence length="237" mass="23371">MRRGFQSTAVRPYTAAAAVASAGILTLGLVTAPPVTGAALPRIEVHAVQLVAVTAADLSATVLQTATPTSASRPAAASPTGPDATASDTPDFLAFAAEILTYLNSLGLGAGPGLAAIGLSGFAVAFAATAYAWNAFADTVNPGLRFLHIPRVPKFPVCFTGQSCAGSASAATSAQVRVVAPTSGPVKPAGRGVATSKRVASTPDSNKPAPTKARSAKKSTPSSASADGKGSSKRGAA</sequence>
<name>A0A7I7SYY6_9MYCO</name>
<feature type="compositionally biased region" description="Low complexity" evidence="1">
    <location>
        <begin position="218"/>
        <end position="237"/>
    </location>
</feature>
<dbReference type="RefSeq" id="WP_345229296.1">
    <property type="nucleotide sequence ID" value="NZ_BAABEL010000005.1"/>
</dbReference>
<proteinExistence type="predicted"/>
<evidence type="ECO:0000313" key="2">
    <source>
        <dbReference type="EMBL" id="BBY62018.1"/>
    </source>
</evidence>
<feature type="region of interest" description="Disordered" evidence="1">
    <location>
        <begin position="182"/>
        <end position="237"/>
    </location>
</feature>
<dbReference type="KEGG" id="mhev:MHEL_02610"/>
<accession>A0A7I7SYY6</accession>
<evidence type="ECO:0000313" key="3">
    <source>
        <dbReference type="Proteomes" id="UP000467148"/>
    </source>
</evidence>